<proteinExistence type="predicted"/>
<dbReference type="KEGG" id="cbw:RR42_m2724"/>
<gene>
    <name evidence="1" type="ORF">RR42_m2724</name>
</gene>
<accession>A0A0C4YDC9</accession>
<reference evidence="1 2" key="1">
    <citation type="journal article" date="2015" name="Genome Announc.">
        <title>Complete Genome Sequence of Cupriavidus basilensis 4G11, Isolated from the Oak Ridge Field Research Center Site.</title>
        <authorList>
            <person name="Ray J."/>
            <person name="Waters R.J."/>
            <person name="Skerker J.M."/>
            <person name="Kuehl J.V."/>
            <person name="Price M.N."/>
            <person name="Huang J."/>
            <person name="Chakraborty R."/>
            <person name="Arkin A.P."/>
            <person name="Deutschbauer A."/>
        </authorList>
    </citation>
    <scope>NUCLEOTIDE SEQUENCE [LARGE SCALE GENOMIC DNA]</scope>
    <source>
        <strain evidence="1">4G11</strain>
    </source>
</reference>
<sequence>MACQAIRRGGVFIASNLHKHMNKRMTSLLSAWRGRATRMK</sequence>
<dbReference type="Proteomes" id="UP000031843">
    <property type="component" value="Chromosome main"/>
</dbReference>
<dbReference type="EMBL" id="CP010536">
    <property type="protein sequence ID" value="AJG20104.1"/>
    <property type="molecule type" value="Genomic_DNA"/>
</dbReference>
<evidence type="ECO:0000313" key="2">
    <source>
        <dbReference type="Proteomes" id="UP000031843"/>
    </source>
</evidence>
<keyword evidence="2" id="KW-1185">Reference proteome</keyword>
<dbReference type="STRING" id="68895.RR42_m2724"/>
<dbReference type="AlphaFoldDB" id="A0A0C4YDC9"/>
<evidence type="ECO:0000313" key="1">
    <source>
        <dbReference type="EMBL" id="AJG20104.1"/>
    </source>
</evidence>
<name>A0A0C4YDC9_9BURK</name>
<organism evidence="1 2">
    <name type="scientific">Cupriavidus basilensis</name>
    <dbReference type="NCBI Taxonomy" id="68895"/>
    <lineage>
        <taxon>Bacteria</taxon>
        <taxon>Pseudomonadati</taxon>
        <taxon>Pseudomonadota</taxon>
        <taxon>Betaproteobacteria</taxon>
        <taxon>Burkholderiales</taxon>
        <taxon>Burkholderiaceae</taxon>
        <taxon>Cupriavidus</taxon>
    </lineage>
</organism>
<protein>
    <submittedName>
        <fullName evidence="1">Uncharacterized protein</fullName>
    </submittedName>
</protein>